<evidence type="ECO:0000313" key="6">
    <source>
        <dbReference type="EMBL" id="KFA91867.1"/>
    </source>
</evidence>
<dbReference type="Pfam" id="PF13442">
    <property type="entry name" value="Cytochrome_CBB3"/>
    <property type="match status" value="1"/>
</dbReference>
<dbReference type="SUPFAM" id="SSF46626">
    <property type="entry name" value="Cytochrome c"/>
    <property type="match status" value="1"/>
</dbReference>
<dbReference type="PROSITE" id="PS51007">
    <property type="entry name" value="CYTC"/>
    <property type="match status" value="1"/>
</dbReference>
<evidence type="ECO:0000256" key="1">
    <source>
        <dbReference type="ARBA" id="ARBA00022617"/>
    </source>
</evidence>
<dbReference type="InterPro" id="IPR036909">
    <property type="entry name" value="Cyt_c-like_dom_sf"/>
</dbReference>
<accession>A0A084STT2</accession>
<evidence type="ECO:0000256" key="2">
    <source>
        <dbReference type="ARBA" id="ARBA00022723"/>
    </source>
</evidence>
<proteinExistence type="predicted"/>
<dbReference type="EMBL" id="JPMI01000125">
    <property type="protein sequence ID" value="KFA91867.1"/>
    <property type="molecule type" value="Genomic_DNA"/>
</dbReference>
<dbReference type="GO" id="GO:0046872">
    <property type="term" value="F:metal ion binding"/>
    <property type="evidence" value="ECO:0007669"/>
    <property type="project" value="UniProtKB-KW"/>
</dbReference>
<dbReference type="PANTHER" id="PTHR40394:SF2">
    <property type="entry name" value="QUINOL:CYTOCHROME C OXIDOREDUCTASE MEMBRANE PROTEIN"/>
    <property type="match status" value="1"/>
</dbReference>
<sequence>MKRFLIGTSVLAAALQMGCERDVSQPNLEYAPDMYGSVPYDSYAPNPNTRDGKTLMAPAPGSIPRGYSPLRYGPGPEEATRAATDLKNPFEASEPVLERGKVAFNRYCSHCHGSGGLGDGLVAARFPRPPSLLADHAQGLADGQLFHIITQGQGLMPAHGSQVAPEDRWKIVHYLRSLQSPARTARKDTP</sequence>
<keyword evidence="1 4" id="KW-0349">Heme</keyword>
<organism evidence="6 7">
    <name type="scientific">Archangium violaceum Cb vi76</name>
    <dbReference type="NCBI Taxonomy" id="1406225"/>
    <lineage>
        <taxon>Bacteria</taxon>
        <taxon>Pseudomonadati</taxon>
        <taxon>Myxococcota</taxon>
        <taxon>Myxococcia</taxon>
        <taxon>Myxococcales</taxon>
        <taxon>Cystobacterineae</taxon>
        <taxon>Archangiaceae</taxon>
        <taxon>Archangium</taxon>
    </lineage>
</organism>
<keyword evidence="2 4" id="KW-0479">Metal-binding</keyword>
<keyword evidence="3 4" id="KW-0408">Iron</keyword>
<gene>
    <name evidence="6" type="ORF">Q664_19055</name>
</gene>
<name>A0A084STT2_9BACT</name>
<comment type="caution">
    <text evidence="6">The sequence shown here is derived from an EMBL/GenBank/DDBJ whole genome shotgun (WGS) entry which is preliminary data.</text>
</comment>
<reference evidence="6 7" key="1">
    <citation type="submission" date="2014-07" db="EMBL/GenBank/DDBJ databases">
        <title>Draft Genome Sequence of Gephyronic Acid Producer, Cystobacter violaceus Strain Cb vi76.</title>
        <authorList>
            <person name="Stevens D.C."/>
            <person name="Young J."/>
            <person name="Carmichael R."/>
            <person name="Tan J."/>
            <person name="Taylor R.E."/>
        </authorList>
    </citation>
    <scope>NUCLEOTIDE SEQUENCE [LARGE SCALE GENOMIC DNA]</scope>
    <source>
        <strain evidence="6 7">Cb vi76</strain>
    </source>
</reference>
<feature type="domain" description="Cytochrome c" evidence="5">
    <location>
        <begin position="95"/>
        <end position="179"/>
    </location>
</feature>
<dbReference type="Gene3D" id="1.10.760.10">
    <property type="entry name" value="Cytochrome c-like domain"/>
    <property type="match status" value="1"/>
</dbReference>
<evidence type="ECO:0000256" key="3">
    <source>
        <dbReference type="ARBA" id="ARBA00023004"/>
    </source>
</evidence>
<evidence type="ECO:0000259" key="5">
    <source>
        <dbReference type="PROSITE" id="PS51007"/>
    </source>
</evidence>
<dbReference type="InterPro" id="IPR009056">
    <property type="entry name" value="Cyt_c-like_dom"/>
</dbReference>
<dbReference type="GO" id="GO:0020037">
    <property type="term" value="F:heme binding"/>
    <property type="evidence" value="ECO:0007669"/>
    <property type="project" value="InterPro"/>
</dbReference>
<dbReference type="RefSeq" id="WP_043397048.1">
    <property type="nucleotide sequence ID" value="NZ_JPMI01000125.1"/>
</dbReference>
<dbReference type="GO" id="GO:0009055">
    <property type="term" value="F:electron transfer activity"/>
    <property type="evidence" value="ECO:0007669"/>
    <property type="project" value="InterPro"/>
</dbReference>
<evidence type="ECO:0000256" key="4">
    <source>
        <dbReference type="PROSITE-ProRule" id="PRU00433"/>
    </source>
</evidence>
<dbReference type="Proteomes" id="UP000028547">
    <property type="component" value="Unassembled WGS sequence"/>
</dbReference>
<evidence type="ECO:0000313" key="7">
    <source>
        <dbReference type="Proteomes" id="UP000028547"/>
    </source>
</evidence>
<dbReference type="AlphaFoldDB" id="A0A084STT2"/>
<dbReference type="PANTHER" id="PTHR40394">
    <property type="entry name" value="LIPOPROTEIN-RELATED"/>
    <property type="match status" value="1"/>
</dbReference>
<protein>
    <submittedName>
        <fullName evidence="6">Cytochrome C</fullName>
    </submittedName>
</protein>